<dbReference type="CDD" id="cd00060">
    <property type="entry name" value="FHA"/>
    <property type="match status" value="1"/>
</dbReference>
<evidence type="ECO:0000313" key="3">
    <source>
        <dbReference type="Proteomes" id="UP000262172"/>
    </source>
</evidence>
<dbReference type="SUPFAM" id="SSF49879">
    <property type="entry name" value="SMAD/FHA domain"/>
    <property type="match status" value="1"/>
</dbReference>
<dbReference type="EMBL" id="QUAB01000036">
    <property type="protein sequence ID" value="REJ06334.1"/>
    <property type="molecule type" value="Genomic_DNA"/>
</dbReference>
<evidence type="ECO:0000313" key="2">
    <source>
        <dbReference type="EMBL" id="REJ06334.1"/>
    </source>
</evidence>
<gene>
    <name evidence="2" type="ORF">DY023_06780</name>
</gene>
<evidence type="ECO:0000256" key="1">
    <source>
        <dbReference type="SAM" id="MobiDB-lite"/>
    </source>
</evidence>
<comment type="caution">
    <text evidence="2">The sequence shown here is derived from an EMBL/GenBank/DDBJ whole genome shotgun (WGS) entry which is preliminary data.</text>
</comment>
<keyword evidence="3" id="KW-1185">Reference proteome</keyword>
<accession>A0A371NVD4</accession>
<dbReference type="OrthoDB" id="5065133at2"/>
<dbReference type="AlphaFoldDB" id="A0A371NVD4"/>
<dbReference type="InterPro" id="IPR008984">
    <property type="entry name" value="SMAD_FHA_dom_sf"/>
</dbReference>
<name>A0A371NVD4_9MICO</name>
<proteinExistence type="predicted"/>
<reference evidence="2 3" key="1">
    <citation type="submission" date="2018-08" db="EMBL/GenBank/DDBJ databases">
        <title>Isolation, diversity and antifungal activity of Actinobacteria from cow dung.</title>
        <authorList>
            <person name="Ling L."/>
        </authorList>
    </citation>
    <scope>NUCLEOTIDE SEQUENCE [LARGE SCALE GENOMIC DNA]</scope>
    <source>
        <strain evidence="2 3">NEAU-LLE</strain>
    </source>
</reference>
<protein>
    <recommendedName>
        <fullName evidence="4">FHA domain-containing protein</fullName>
    </recommendedName>
</protein>
<feature type="region of interest" description="Disordered" evidence="1">
    <location>
        <begin position="120"/>
        <end position="160"/>
    </location>
</feature>
<dbReference type="Proteomes" id="UP000262172">
    <property type="component" value="Unassembled WGS sequence"/>
</dbReference>
<evidence type="ECO:0008006" key="4">
    <source>
        <dbReference type="Google" id="ProtNLM"/>
    </source>
</evidence>
<organism evidence="2 3">
    <name type="scientific">Microbacterium bovistercoris</name>
    <dbReference type="NCBI Taxonomy" id="2293570"/>
    <lineage>
        <taxon>Bacteria</taxon>
        <taxon>Bacillati</taxon>
        <taxon>Actinomycetota</taxon>
        <taxon>Actinomycetes</taxon>
        <taxon>Micrococcales</taxon>
        <taxon>Microbacteriaceae</taxon>
        <taxon>Microbacterium</taxon>
    </lineage>
</organism>
<sequence length="160" mass="17731">MARDMSRRPANATTTHAEWGAGDPRLRVTREDTRLEHPLSLDETRIGSAPGNDLVLEGADTVHATILHDDRDEYVLTLHGEGEMNALTEGDSRTEILRTGARFTIADWTLVFMREEYADHGRPYGGREGGELSDQPPQPRRPDYTVPGDEPGPGEEVNKA</sequence>